<feature type="compositionally biased region" description="Basic and acidic residues" evidence="1">
    <location>
        <begin position="532"/>
        <end position="548"/>
    </location>
</feature>
<dbReference type="Pfam" id="PF15273">
    <property type="entry name" value="NHS"/>
    <property type="match status" value="3"/>
</dbReference>
<keyword evidence="3" id="KW-1185">Reference proteome</keyword>
<dbReference type="PANTHER" id="PTHR23039">
    <property type="entry name" value="NANCE-HORAN SYNDROME PROTEIN"/>
    <property type="match status" value="1"/>
</dbReference>
<feature type="compositionally biased region" description="Polar residues" evidence="1">
    <location>
        <begin position="177"/>
        <end position="187"/>
    </location>
</feature>
<dbReference type="InterPro" id="IPR024845">
    <property type="entry name" value="NHS-like"/>
</dbReference>
<feature type="compositionally biased region" description="Basic residues" evidence="1">
    <location>
        <begin position="489"/>
        <end position="505"/>
    </location>
</feature>
<gene>
    <name evidence="2" type="ORF">KC01_LOCUS19492</name>
</gene>
<evidence type="ECO:0008006" key="4">
    <source>
        <dbReference type="Google" id="ProtNLM"/>
    </source>
</evidence>
<feature type="compositionally biased region" description="Low complexity" evidence="1">
    <location>
        <begin position="743"/>
        <end position="761"/>
    </location>
</feature>
<feature type="compositionally biased region" description="Polar residues" evidence="1">
    <location>
        <begin position="659"/>
        <end position="671"/>
    </location>
</feature>
<protein>
    <recommendedName>
        <fullName evidence="4">NHS-like protein 2</fullName>
    </recommendedName>
</protein>
<feature type="compositionally biased region" description="Polar residues" evidence="1">
    <location>
        <begin position="1048"/>
        <end position="1077"/>
    </location>
</feature>
<feature type="region of interest" description="Disordered" evidence="1">
    <location>
        <begin position="654"/>
        <end position="861"/>
    </location>
</feature>
<feature type="region of interest" description="Disordered" evidence="1">
    <location>
        <begin position="91"/>
        <end position="121"/>
    </location>
</feature>
<reference evidence="2 3" key="1">
    <citation type="submission" date="2024-04" db="EMBL/GenBank/DDBJ databases">
        <authorList>
            <person name="Waldvogel A.-M."/>
            <person name="Schoenle A."/>
        </authorList>
    </citation>
    <scope>NUCLEOTIDE SEQUENCE [LARGE SCALE GENOMIC DNA]</scope>
</reference>
<feature type="compositionally biased region" description="Polar residues" evidence="1">
    <location>
        <begin position="1116"/>
        <end position="1126"/>
    </location>
</feature>
<feature type="region of interest" description="Disordered" evidence="1">
    <location>
        <begin position="1106"/>
        <end position="1126"/>
    </location>
</feature>
<feature type="compositionally biased region" description="Polar residues" evidence="1">
    <location>
        <begin position="466"/>
        <end position="483"/>
    </location>
</feature>
<dbReference type="AlphaFoldDB" id="A0AAV2KJ06"/>
<sequence>MPFPKRCVLPRDVRRAEARSCERLGDVCALSLVSVLRQLADVSRHGADIVQELEAELTQVVRRSAALLTRTQRVRSHVMRLEAGTLSATHPLDSAPLHHSADSLQGNGGGGVHGNGGRGAHFRSPWQQSVNVFGSWSRPECVEELHQEAQSNLQRILQDFEEQLCDSKPGQTFRLPLSSSEDTSLTRSPAPPESPGSKRSDFIFLPASKQLYDDETSSSVFGLRSVVNASPSPLSPWSGSQGPPPAERPRWSHGRRPQSSGETGGRRFHGVDLLQHSTCPSPSEPRPSPTHPHSLEPVTQTHHQGEPLRKSHSDLETSLSTDASNQRLSDSSPVTMDHAALLCAWNGPKGSTFSPSAWTEPYAHPSAAKPPVVAPRGPAVPPKQHTVIDGCVRALAHEPGANAAPRARSARSIAAANAFKFRERSLSTPTDSDSFGFDTRTPANGVSEQRHDAFQCENYALLYPPSGSSEDSGSTADTVSDYSSEARLQRLRSRSISLRKSKRKPPPPVRSVSLMKNLGDADERSHHGHRGLYRDGRPKSLHIPRDADFSPDFLTQSSSYKNRRGDGEDRRPERPPSLEIHAPDQEGAPEYRHWQIRDWRSHNDPYRSLSGSSSATVATVIECPKPISDSPSTSRAASPAMVSAEVEHSAIYRPHGVMSPSSGYSSQSEAPTPTAPHPSGGARLRPKIPERKSSLPSPKDPRSRLSFEMPGNAHTELSALKPRERVNRRHSHSDTSEKPGGKLSPSSSLVNELSSVRLRSVSRGEDCPDGASDTIDEEQGADQPSHGHSPPPTLPKPRVAPKPPLPKRPVCLQLKNSPSADLTLPISSPSTDLTLDPPPSPTPLHESPPTSPLHRPVPLGNIYKVMRKPKVKKTTAQATPEDVCVLYDLPPLPEGEGLRDHSTTLPPPRGNVCGAEDRKKPKVPPPVPKKPRCVIPTFTNGGSSERTDSSTSAVPEDRPTTPQAPPSAEHHPWESQEEEEEREAPHNMAATDVTADESASAEVTELRITEGAEDVLNVSPHTTEDLFTIIHRSKRRVLGRKEPGESFYSRQTLSSPVKGSSSCGLSSTQRSTSSRNENFMALLQKKGSKPTAARVSAAELLRSTNPLAKRAEFSSEEGNATGNCSQ</sequence>
<organism evidence="2 3">
    <name type="scientific">Knipowitschia caucasica</name>
    <name type="common">Caucasian dwarf goby</name>
    <name type="synonym">Pomatoschistus caucasicus</name>
    <dbReference type="NCBI Taxonomy" id="637954"/>
    <lineage>
        <taxon>Eukaryota</taxon>
        <taxon>Metazoa</taxon>
        <taxon>Chordata</taxon>
        <taxon>Craniata</taxon>
        <taxon>Vertebrata</taxon>
        <taxon>Euteleostomi</taxon>
        <taxon>Actinopterygii</taxon>
        <taxon>Neopterygii</taxon>
        <taxon>Teleostei</taxon>
        <taxon>Neoteleostei</taxon>
        <taxon>Acanthomorphata</taxon>
        <taxon>Gobiaria</taxon>
        <taxon>Gobiiformes</taxon>
        <taxon>Gobioidei</taxon>
        <taxon>Gobiidae</taxon>
        <taxon>Gobiinae</taxon>
        <taxon>Knipowitschia</taxon>
    </lineage>
</organism>
<name>A0AAV2KJ06_KNICA</name>
<accession>A0AAV2KJ06</accession>
<evidence type="ECO:0000313" key="2">
    <source>
        <dbReference type="EMBL" id="CAL1589891.1"/>
    </source>
</evidence>
<feature type="compositionally biased region" description="Basic and acidic residues" evidence="1">
    <location>
        <begin position="563"/>
        <end position="590"/>
    </location>
</feature>
<feature type="region of interest" description="Disordered" evidence="1">
    <location>
        <begin position="425"/>
        <end position="590"/>
    </location>
</feature>
<dbReference type="EMBL" id="OZ035841">
    <property type="protein sequence ID" value="CAL1589891.1"/>
    <property type="molecule type" value="Genomic_DNA"/>
</dbReference>
<feature type="compositionally biased region" description="Low complexity" evidence="1">
    <location>
        <begin position="843"/>
        <end position="854"/>
    </location>
</feature>
<evidence type="ECO:0000256" key="1">
    <source>
        <dbReference type="SAM" id="MobiDB-lite"/>
    </source>
</evidence>
<feature type="compositionally biased region" description="Pro residues" evidence="1">
    <location>
        <begin position="789"/>
        <end position="807"/>
    </location>
</feature>
<evidence type="ECO:0000313" key="3">
    <source>
        <dbReference type="Proteomes" id="UP001497482"/>
    </source>
</evidence>
<feature type="region of interest" description="Disordered" evidence="1">
    <location>
        <begin position="891"/>
        <end position="1003"/>
    </location>
</feature>
<dbReference type="GO" id="GO:0030154">
    <property type="term" value="P:cell differentiation"/>
    <property type="evidence" value="ECO:0007669"/>
    <property type="project" value="TreeGrafter"/>
</dbReference>
<feature type="compositionally biased region" description="Basic and acidic residues" evidence="1">
    <location>
        <begin position="687"/>
        <end position="705"/>
    </location>
</feature>
<dbReference type="Gene3D" id="1.20.5.340">
    <property type="match status" value="1"/>
</dbReference>
<feature type="region of interest" description="Disordered" evidence="1">
    <location>
        <begin position="230"/>
        <end position="332"/>
    </location>
</feature>
<feature type="region of interest" description="Disordered" evidence="1">
    <location>
        <begin position="168"/>
        <end position="201"/>
    </location>
</feature>
<feature type="compositionally biased region" description="Basic and acidic residues" evidence="1">
    <location>
        <begin position="303"/>
        <end position="315"/>
    </location>
</feature>
<feature type="compositionally biased region" description="Polar residues" evidence="1">
    <location>
        <begin position="316"/>
        <end position="332"/>
    </location>
</feature>
<feature type="compositionally biased region" description="Polar residues" evidence="1">
    <location>
        <begin position="230"/>
        <end position="241"/>
    </location>
</feature>
<proteinExistence type="predicted"/>
<dbReference type="PANTHER" id="PTHR23039:SF2">
    <property type="entry name" value="NHS-LIKE PROTEIN 2"/>
    <property type="match status" value="1"/>
</dbReference>
<feature type="compositionally biased region" description="Polar residues" evidence="1">
    <location>
        <begin position="937"/>
        <end position="953"/>
    </location>
</feature>
<feature type="compositionally biased region" description="Gly residues" evidence="1">
    <location>
        <begin position="106"/>
        <end position="119"/>
    </location>
</feature>
<feature type="region of interest" description="Disordered" evidence="1">
    <location>
        <begin position="1040"/>
        <end position="1078"/>
    </location>
</feature>
<dbReference type="Proteomes" id="UP001497482">
    <property type="component" value="Chromosome 19"/>
</dbReference>